<name>A0A9X4H8T6_9FIRM</name>
<dbReference type="AlphaFoldDB" id="A0A9X4H8T6"/>
<evidence type="ECO:0000256" key="2">
    <source>
        <dbReference type="ARBA" id="ARBA00007998"/>
    </source>
</evidence>
<keyword evidence="10" id="KW-1185">Reference proteome</keyword>
<evidence type="ECO:0000256" key="3">
    <source>
        <dbReference type="ARBA" id="ARBA00022448"/>
    </source>
</evidence>
<keyword evidence="5 8" id="KW-0812">Transmembrane</keyword>
<keyword evidence="4" id="KW-0309">Germination</keyword>
<evidence type="ECO:0000256" key="6">
    <source>
        <dbReference type="ARBA" id="ARBA00022989"/>
    </source>
</evidence>
<evidence type="ECO:0000256" key="7">
    <source>
        <dbReference type="ARBA" id="ARBA00023136"/>
    </source>
</evidence>
<reference evidence="9" key="1">
    <citation type="submission" date="2022-02" db="EMBL/GenBank/DDBJ databases">
        <authorList>
            <person name="Leng L."/>
        </authorList>
    </citation>
    <scope>NUCLEOTIDE SEQUENCE</scope>
    <source>
        <strain evidence="9">JI</strain>
    </source>
</reference>
<protein>
    <submittedName>
        <fullName evidence="9">Spore germination protein</fullName>
    </submittedName>
</protein>
<dbReference type="EMBL" id="JAKOAV010000025">
    <property type="protein sequence ID" value="MDF9409199.1"/>
    <property type="molecule type" value="Genomic_DNA"/>
</dbReference>
<dbReference type="RefSeq" id="WP_277444643.1">
    <property type="nucleotide sequence ID" value="NZ_JAKOAV010000025.1"/>
</dbReference>
<feature type="transmembrane region" description="Helical" evidence="8">
    <location>
        <begin position="334"/>
        <end position="356"/>
    </location>
</feature>
<dbReference type="GO" id="GO:0009847">
    <property type="term" value="P:spore germination"/>
    <property type="evidence" value="ECO:0007669"/>
    <property type="project" value="InterPro"/>
</dbReference>
<evidence type="ECO:0000313" key="10">
    <source>
        <dbReference type="Proteomes" id="UP001154312"/>
    </source>
</evidence>
<feature type="transmembrane region" description="Helical" evidence="8">
    <location>
        <begin position="304"/>
        <end position="322"/>
    </location>
</feature>
<feature type="transmembrane region" description="Helical" evidence="8">
    <location>
        <begin position="149"/>
        <end position="168"/>
    </location>
</feature>
<evidence type="ECO:0000256" key="5">
    <source>
        <dbReference type="ARBA" id="ARBA00022692"/>
    </source>
</evidence>
<feature type="transmembrane region" description="Helical" evidence="8">
    <location>
        <begin position="39"/>
        <end position="62"/>
    </location>
</feature>
<dbReference type="NCBIfam" id="TIGR00912">
    <property type="entry name" value="2A0309"/>
    <property type="match status" value="1"/>
</dbReference>
<organism evidence="9 10">
    <name type="scientific">Pelotomaculum isophthalicicum JI</name>
    <dbReference type="NCBI Taxonomy" id="947010"/>
    <lineage>
        <taxon>Bacteria</taxon>
        <taxon>Bacillati</taxon>
        <taxon>Bacillota</taxon>
        <taxon>Clostridia</taxon>
        <taxon>Eubacteriales</taxon>
        <taxon>Desulfotomaculaceae</taxon>
        <taxon>Pelotomaculum</taxon>
    </lineage>
</organism>
<feature type="transmembrane region" description="Helical" evidence="8">
    <location>
        <begin position="188"/>
        <end position="211"/>
    </location>
</feature>
<sequence>MVKEGTFGPAEAIALLALSSLARSFLSYPRFLVEIAGPAAWMTPVGGLAVTLVGVYLISLVLKKNPGYTIIETAEQAFGPFIGTAVNVLIVVSAFEMLGALFLREFSEAMLNTTLRFAPISIIAFSFLAMGLLGAYLGVEALARTARLIYLYVLVGLLVTILSLIPLWEFCNLLPMFGKGASRDFFLGTYATSGITEVILAAVIVQAMGGVTYFTRIGYRSMLISFGILIVLLATLVLTYNWPVSEEFTLPFLRLSRTIYLGRFFQRPEAIFILIWTIVGALKISLVLYGAAVSLARSLKLPDYRPLIWPLGLAMFIIGLLPPDMPAAVNLDIIVRRLVFIPDYLLPLLILAAYWLKGRSGRAGS</sequence>
<feature type="transmembrane region" description="Helical" evidence="8">
    <location>
        <begin position="223"/>
        <end position="242"/>
    </location>
</feature>
<dbReference type="PANTHER" id="PTHR34975:SF2">
    <property type="entry name" value="SPORE GERMINATION PROTEIN A2"/>
    <property type="match status" value="1"/>
</dbReference>
<comment type="similarity">
    <text evidence="2">Belongs to the amino acid-polyamine-organocation (APC) superfamily. Spore germination protein (SGP) (TC 2.A.3.9) family.</text>
</comment>
<feature type="transmembrane region" description="Helical" evidence="8">
    <location>
        <begin position="82"/>
        <end position="103"/>
    </location>
</feature>
<accession>A0A9X4H8T6</accession>
<gene>
    <name evidence="9" type="ORF">L7E55_12670</name>
</gene>
<evidence type="ECO:0000256" key="1">
    <source>
        <dbReference type="ARBA" id="ARBA00004141"/>
    </source>
</evidence>
<dbReference type="InterPro" id="IPR004761">
    <property type="entry name" value="Spore_GerAB"/>
</dbReference>
<evidence type="ECO:0000313" key="9">
    <source>
        <dbReference type="EMBL" id="MDF9409199.1"/>
    </source>
</evidence>
<keyword evidence="3" id="KW-0813">Transport</keyword>
<comment type="caution">
    <text evidence="9">The sequence shown here is derived from an EMBL/GenBank/DDBJ whole genome shotgun (WGS) entry which is preliminary data.</text>
</comment>
<keyword evidence="6 8" id="KW-1133">Transmembrane helix</keyword>
<dbReference type="Proteomes" id="UP001154312">
    <property type="component" value="Unassembled WGS sequence"/>
</dbReference>
<feature type="transmembrane region" description="Helical" evidence="8">
    <location>
        <begin position="115"/>
        <end position="137"/>
    </location>
</feature>
<dbReference type="Pfam" id="PF03845">
    <property type="entry name" value="Spore_permease"/>
    <property type="match status" value="1"/>
</dbReference>
<evidence type="ECO:0000256" key="4">
    <source>
        <dbReference type="ARBA" id="ARBA00022544"/>
    </source>
</evidence>
<dbReference type="PANTHER" id="PTHR34975">
    <property type="entry name" value="SPORE GERMINATION PROTEIN A2"/>
    <property type="match status" value="1"/>
</dbReference>
<comment type="subcellular location">
    <subcellularLocation>
        <location evidence="1">Membrane</location>
        <topology evidence="1">Multi-pass membrane protein</topology>
    </subcellularLocation>
</comment>
<proteinExistence type="inferred from homology"/>
<dbReference type="GO" id="GO:0016020">
    <property type="term" value="C:membrane"/>
    <property type="evidence" value="ECO:0007669"/>
    <property type="project" value="UniProtKB-SubCell"/>
</dbReference>
<evidence type="ECO:0000256" key="8">
    <source>
        <dbReference type="SAM" id="Phobius"/>
    </source>
</evidence>
<feature type="transmembrane region" description="Helical" evidence="8">
    <location>
        <begin position="270"/>
        <end position="292"/>
    </location>
</feature>
<keyword evidence="7 8" id="KW-0472">Membrane</keyword>